<keyword evidence="4 7" id="KW-0862">Zinc</keyword>
<dbReference type="Proteomes" id="UP000315460">
    <property type="component" value="Unassembled WGS sequence"/>
</dbReference>
<organism evidence="10 11">
    <name type="scientific">Dietzia kunjamensis subsp. schimae</name>
    <dbReference type="NCBI Taxonomy" id="498198"/>
    <lineage>
        <taxon>Bacteria</taxon>
        <taxon>Bacillati</taxon>
        <taxon>Actinomycetota</taxon>
        <taxon>Actinomycetes</taxon>
        <taxon>Mycobacteriales</taxon>
        <taxon>Dietziaceae</taxon>
        <taxon>Dietzia</taxon>
    </lineage>
</organism>
<evidence type="ECO:0000313" key="10">
    <source>
        <dbReference type="EMBL" id="SMO56627.1"/>
    </source>
</evidence>
<keyword evidence="11" id="KW-1185">Reference proteome</keyword>
<evidence type="ECO:0000256" key="3">
    <source>
        <dbReference type="ARBA" id="ARBA00022771"/>
    </source>
</evidence>
<evidence type="ECO:0000256" key="5">
    <source>
        <dbReference type="ARBA" id="ARBA00023172"/>
    </source>
</evidence>
<comment type="caution">
    <text evidence="10">The sequence shown here is derived from an EMBL/GenBank/DDBJ whole genome shotgun (WGS) entry which is preliminary data.</text>
</comment>
<dbReference type="InterPro" id="IPR000093">
    <property type="entry name" value="DNA_Rcmb_RecR"/>
</dbReference>
<name>A0ABY1MZ20_9ACTN</name>
<comment type="similarity">
    <text evidence="7">Belongs to the RecR family.</text>
</comment>
<dbReference type="PROSITE" id="PS01300">
    <property type="entry name" value="RECR"/>
    <property type="match status" value="1"/>
</dbReference>
<gene>
    <name evidence="7" type="primary">recR</name>
    <name evidence="10" type="ORF">SAMN06265174_102353</name>
</gene>
<dbReference type="Gene3D" id="1.10.8.420">
    <property type="entry name" value="RecR Domain 1"/>
    <property type="match status" value="1"/>
</dbReference>
<reference evidence="10 11" key="1">
    <citation type="submission" date="2017-05" db="EMBL/GenBank/DDBJ databases">
        <authorList>
            <person name="Varghese N."/>
            <person name="Submissions S."/>
        </authorList>
    </citation>
    <scope>NUCLEOTIDE SEQUENCE [LARGE SCALE GENOMIC DNA]</scope>
    <source>
        <strain evidence="10 11">DSM 45139</strain>
    </source>
</reference>
<dbReference type="NCBIfam" id="TIGR00615">
    <property type="entry name" value="recR"/>
    <property type="match status" value="1"/>
</dbReference>
<evidence type="ECO:0000259" key="9">
    <source>
        <dbReference type="PROSITE" id="PS50880"/>
    </source>
</evidence>
<evidence type="ECO:0000256" key="1">
    <source>
        <dbReference type="ARBA" id="ARBA00022723"/>
    </source>
</evidence>
<keyword evidence="1 7" id="KW-0479">Metal-binding</keyword>
<protein>
    <recommendedName>
        <fullName evidence="7">Recombination protein RecR</fullName>
    </recommendedName>
</protein>
<feature type="zinc finger region" description="C4-type" evidence="7">
    <location>
        <begin position="56"/>
        <end position="71"/>
    </location>
</feature>
<keyword evidence="6 7" id="KW-0234">DNA repair</keyword>
<dbReference type="InterPro" id="IPR023627">
    <property type="entry name" value="Rcmb_RecR"/>
</dbReference>
<feature type="domain" description="Toprim" evidence="9">
    <location>
        <begin position="79"/>
        <end position="179"/>
    </location>
</feature>
<feature type="region of interest" description="Disordered" evidence="8">
    <location>
        <begin position="226"/>
        <end position="294"/>
    </location>
</feature>
<accession>A0ABY1MZ20</accession>
<evidence type="ECO:0000256" key="7">
    <source>
        <dbReference type="HAMAP-Rule" id="MF_00017"/>
    </source>
</evidence>
<keyword evidence="2 7" id="KW-0227">DNA damage</keyword>
<dbReference type="Pfam" id="PF02132">
    <property type="entry name" value="RecR_ZnF"/>
    <property type="match status" value="1"/>
</dbReference>
<dbReference type="PANTHER" id="PTHR30446:SF0">
    <property type="entry name" value="RECOMBINATION PROTEIN RECR"/>
    <property type="match status" value="1"/>
</dbReference>
<dbReference type="Pfam" id="PF21176">
    <property type="entry name" value="RecR_HhH"/>
    <property type="match status" value="1"/>
</dbReference>
<dbReference type="InterPro" id="IPR006171">
    <property type="entry name" value="TOPRIM_dom"/>
</dbReference>
<dbReference type="Pfam" id="PF13662">
    <property type="entry name" value="Toprim_4"/>
    <property type="match status" value="1"/>
</dbReference>
<dbReference type="PROSITE" id="PS50880">
    <property type="entry name" value="TOPRIM"/>
    <property type="match status" value="1"/>
</dbReference>
<evidence type="ECO:0000256" key="4">
    <source>
        <dbReference type="ARBA" id="ARBA00022833"/>
    </source>
</evidence>
<dbReference type="HAMAP" id="MF_00017">
    <property type="entry name" value="RecR"/>
    <property type="match status" value="1"/>
</dbReference>
<comment type="function">
    <text evidence="7">May play a role in DNA repair. It seems to be involved in an RecBC-independent recombinational process of DNA repair. It may act with RecF and RecO.</text>
</comment>
<sequence length="294" mass="30859">MYEGPVQNLIDEFGKLPGIGPKSAQRLAFHLLQAEPDSVERLRSALQAVVEGVTYCEVCGTVAAAERCRICSDPRRDPTLICVVEEPKDIEAIERTREFRGLYHVLGGALDPINGIGPNELRIAGLMRRVGGEAEGEEIAEIIIATDPNTTGEATSTYLARLLRPFPDLVVSRLASGLPMGADLEFADELTLGSALSGRRILSGGPAQAPRSGGVLRPEQIDPAQPAVPAQNAAPAHPAVAAPNSAPAQDTPPAPDAWAPAPAPADPAPSPEIGYPGAESEPEQPRGVSVPHRP</sequence>
<feature type="compositionally biased region" description="Low complexity" evidence="8">
    <location>
        <begin position="226"/>
        <end position="249"/>
    </location>
</feature>
<keyword evidence="3 7" id="KW-0863">Zinc-finger</keyword>
<dbReference type="SUPFAM" id="SSF111304">
    <property type="entry name" value="Recombination protein RecR"/>
    <property type="match status" value="1"/>
</dbReference>
<keyword evidence="5 7" id="KW-0233">DNA recombination</keyword>
<evidence type="ECO:0000256" key="2">
    <source>
        <dbReference type="ARBA" id="ARBA00022763"/>
    </source>
</evidence>
<dbReference type="InterPro" id="IPR034137">
    <property type="entry name" value="TOPRIM_RecR"/>
</dbReference>
<dbReference type="EMBL" id="FXTG01000002">
    <property type="protein sequence ID" value="SMO56627.1"/>
    <property type="molecule type" value="Genomic_DNA"/>
</dbReference>
<dbReference type="PANTHER" id="PTHR30446">
    <property type="entry name" value="RECOMBINATION PROTEIN RECR"/>
    <property type="match status" value="1"/>
</dbReference>
<proteinExistence type="inferred from homology"/>
<evidence type="ECO:0000256" key="6">
    <source>
        <dbReference type="ARBA" id="ARBA00023204"/>
    </source>
</evidence>
<evidence type="ECO:0000313" key="11">
    <source>
        <dbReference type="Proteomes" id="UP000315460"/>
    </source>
</evidence>
<dbReference type="Gene3D" id="3.30.60.80">
    <property type="match status" value="1"/>
</dbReference>
<dbReference type="Gene3D" id="6.10.250.240">
    <property type="match status" value="1"/>
</dbReference>
<dbReference type="SMART" id="SM00493">
    <property type="entry name" value="TOPRIM"/>
    <property type="match status" value="1"/>
</dbReference>
<feature type="compositionally biased region" description="Pro residues" evidence="8">
    <location>
        <begin position="250"/>
        <end position="270"/>
    </location>
</feature>
<dbReference type="CDD" id="cd01025">
    <property type="entry name" value="TOPRIM_recR"/>
    <property type="match status" value="1"/>
</dbReference>
<evidence type="ECO:0000256" key="8">
    <source>
        <dbReference type="SAM" id="MobiDB-lite"/>
    </source>
</evidence>
<dbReference type="Gene3D" id="3.40.1360.10">
    <property type="match status" value="1"/>
</dbReference>
<dbReference type="Pfam" id="PF21175">
    <property type="entry name" value="RecR_C"/>
    <property type="match status" value="1"/>
</dbReference>
<dbReference type="InterPro" id="IPR015967">
    <property type="entry name" value="Rcmb_RecR_Znf"/>
</dbReference>